<evidence type="ECO:0000313" key="1">
    <source>
        <dbReference type="EMBL" id="KAK4539567.1"/>
    </source>
</evidence>
<organism evidence="1 2">
    <name type="scientific">Oleoguttula mirabilis</name>
    <dbReference type="NCBI Taxonomy" id="1507867"/>
    <lineage>
        <taxon>Eukaryota</taxon>
        <taxon>Fungi</taxon>
        <taxon>Dikarya</taxon>
        <taxon>Ascomycota</taxon>
        <taxon>Pezizomycotina</taxon>
        <taxon>Dothideomycetes</taxon>
        <taxon>Dothideomycetidae</taxon>
        <taxon>Mycosphaerellales</taxon>
        <taxon>Teratosphaeriaceae</taxon>
        <taxon>Oleoguttula</taxon>
    </lineage>
</organism>
<reference evidence="1 2" key="1">
    <citation type="submission" date="2021-11" db="EMBL/GenBank/DDBJ databases">
        <title>Black yeast isolated from Biological Soil Crust.</title>
        <authorList>
            <person name="Kurbessoian T."/>
        </authorList>
    </citation>
    <scope>NUCLEOTIDE SEQUENCE [LARGE SCALE GENOMIC DNA]</scope>
    <source>
        <strain evidence="1 2">CCFEE 5522</strain>
    </source>
</reference>
<protein>
    <submittedName>
        <fullName evidence="1">Uncharacterized protein</fullName>
    </submittedName>
</protein>
<keyword evidence="2" id="KW-1185">Reference proteome</keyword>
<name>A0AAV9J4H1_9PEZI</name>
<dbReference type="AlphaFoldDB" id="A0AAV9J4H1"/>
<proteinExistence type="predicted"/>
<comment type="caution">
    <text evidence="1">The sequence shown here is derived from an EMBL/GenBank/DDBJ whole genome shotgun (WGS) entry which is preliminary data.</text>
</comment>
<gene>
    <name evidence="1" type="ORF">LTR36_010844</name>
</gene>
<evidence type="ECO:0000313" key="2">
    <source>
        <dbReference type="Proteomes" id="UP001324427"/>
    </source>
</evidence>
<dbReference type="EMBL" id="JAVFHQ010000090">
    <property type="protein sequence ID" value="KAK4539567.1"/>
    <property type="molecule type" value="Genomic_DNA"/>
</dbReference>
<accession>A0AAV9J4H1</accession>
<dbReference type="Proteomes" id="UP001324427">
    <property type="component" value="Unassembled WGS sequence"/>
</dbReference>
<sequence length="107" mass="12228">MATRKEEGSFLAVLPLSWRAPEASWRNMLVTQPPFAGEVIVYRLVNCQGRRTYAKIAVRSIDDCRMGSIVDKLEKLFQSSKGGCKLWCEVEGWHRWAWLGGNKRLEG</sequence>